<protein>
    <submittedName>
        <fullName evidence="3">Zinc finger MYM-type protein 1</fullName>
    </submittedName>
</protein>
<dbReference type="PANTHER" id="PTHR45749">
    <property type="match status" value="1"/>
</dbReference>
<dbReference type="EMBL" id="GGMR01013590">
    <property type="protein sequence ID" value="MBY26209.1"/>
    <property type="molecule type" value="Transcribed_RNA"/>
</dbReference>
<dbReference type="InterPro" id="IPR025398">
    <property type="entry name" value="DUF4371"/>
</dbReference>
<sequence>MSDGRKRFSGSEYKKRAKDKEYKESKVLNKIPKLSTFFKPATPSSLNAPDNGQQHQHDLEEIETSKCESDLVINNLTTSTLNMDPATFYIDYNDPAKWIINDVTRDYVAKHGINQNLNDDFTCSKREYPDKNRFLNKSLFVRTRINGEVQSRPWLVFSKSTGTVFCAPCRLFGSAHLSTLVTIGFNDWKNAVRKLNEHENSIPHKTSTVALIERGKTAGKINQEIVLQLEQETNYWRNILKRIVATVRSLVIRGLPLRGSEEKFGSYHSGNFIMTLELLAEFDPFLSEHIRHYGKIGSGNTSYLSSQTYGEFIQIMAEKITKQIVEEVKVSKYFSISVDSTPDVSHVDQLSFIIRYISKDGTPIERFLKFIANTGHKSEQLADAVFDTLNQYNLDIKNCRGQSYDNASNMAGKYTGLQARIKEVIPLAIYVPCSAHSLNLVGISAVDCCEKSTTYFRYLQELYNFFTASTHRWEILLFYLKKSKCVKSLSQTRWSARYEAGKSLCTSWSEIKNALQAIIDDANEKPVTKFDASVLLKPFNTIEMCFMTVFWNEVLERFHIVNKKLQSVNIELGMIVELYGSLEQYISRIRNNFEEYEGKAIQICGEMQYKKDKRRTVKRKRQFDETMNEVITETGKEDFRINVFFVILDKLNAELVRRGSSYKNLCVKFDFLTNICSFDEEIISEKTRALIEQYPNDIEESFTNECLHLRDHLFFKSDKKRNAQELCKMLYTNDLIDIYPNVTTALRMYLCTFATNCTAERSFSALKRVKSHLRSTLESDRLNATSILHIESEMLRSINYDDIIDDFASKKVRHKML</sequence>
<feature type="compositionally biased region" description="Basic and acidic residues" evidence="1">
    <location>
        <begin position="12"/>
        <end position="25"/>
    </location>
</feature>
<evidence type="ECO:0000313" key="3">
    <source>
        <dbReference type="EMBL" id="MBY26209.1"/>
    </source>
</evidence>
<dbReference type="Pfam" id="PF14291">
    <property type="entry name" value="DUF4371"/>
    <property type="match status" value="1"/>
</dbReference>
<dbReference type="AlphaFoldDB" id="A0A2S2P9T6"/>
<dbReference type="InterPro" id="IPR008906">
    <property type="entry name" value="HATC_C_dom"/>
</dbReference>
<proteinExistence type="predicted"/>
<reference evidence="3" key="1">
    <citation type="submission" date="2018-04" db="EMBL/GenBank/DDBJ databases">
        <title>Transcriptome of Schizaphis graminum biotype I.</title>
        <authorList>
            <person name="Scully E.D."/>
            <person name="Geib S.M."/>
            <person name="Palmer N.A."/>
            <person name="Koch K."/>
            <person name="Bradshaw J."/>
            <person name="Heng-Moss T."/>
            <person name="Sarath G."/>
        </authorList>
    </citation>
    <scope>NUCLEOTIDE SEQUENCE</scope>
</reference>
<evidence type="ECO:0000259" key="2">
    <source>
        <dbReference type="SMART" id="SM00597"/>
    </source>
</evidence>
<dbReference type="Pfam" id="PF05699">
    <property type="entry name" value="Dimer_Tnp_hAT"/>
    <property type="match status" value="1"/>
</dbReference>
<dbReference type="PANTHER" id="PTHR45749:SF23">
    <property type="entry name" value="ZINC FINGER MYM-TYPE PROTEIN 1-LIKE"/>
    <property type="match status" value="1"/>
</dbReference>
<feature type="domain" description="TTF-type" evidence="2">
    <location>
        <begin position="139"/>
        <end position="223"/>
    </location>
</feature>
<dbReference type="InterPro" id="IPR006580">
    <property type="entry name" value="Znf_TTF"/>
</dbReference>
<gene>
    <name evidence="3" type="primary">ZMYM1_2</name>
    <name evidence="3" type="ORF">g.154565</name>
</gene>
<evidence type="ECO:0000256" key="1">
    <source>
        <dbReference type="SAM" id="MobiDB-lite"/>
    </source>
</evidence>
<organism evidence="3">
    <name type="scientific">Schizaphis graminum</name>
    <name type="common">Green bug aphid</name>
    <dbReference type="NCBI Taxonomy" id="13262"/>
    <lineage>
        <taxon>Eukaryota</taxon>
        <taxon>Metazoa</taxon>
        <taxon>Ecdysozoa</taxon>
        <taxon>Arthropoda</taxon>
        <taxon>Hexapoda</taxon>
        <taxon>Insecta</taxon>
        <taxon>Pterygota</taxon>
        <taxon>Neoptera</taxon>
        <taxon>Paraneoptera</taxon>
        <taxon>Hemiptera</taxon>
        <taxon>Sternorrhyncha</taxon>
        <taxon>Aphidomorpha</taxon>
        <taxon>Aphidoidea</taxon>
        <taxon>Aphididae</taxon>
        <taxon>Aphidini</taxon>
        <taxon>Schizaphis</taxon>
    </lineage>
</organism>
<dbReference type="SUPFAM" id="SSF53098">
    <property type="entry name" value="Ribonuclease H-like"/>
    <property type="match status" value="1"/>
</dbReference>
<dbReference type="SMART" id="SM00597">
    <property type="entry name" value="ZnF_TTF"/>
    <property type="match status" value="1"/>
</dbReference>
<dbReference type="InterPro" id="IPR012337">
    <property type="entry name" value="RNaseH-like_sf"/>
</dbReference>
<name>A0A2S2P9T6_SCHGA</name>
<feature type="region of interest" description="Disordered" evidence="1">
    <location>
        <begin position="39"/>
        <end position="59"/>
    </location>
</feature>
<feature type="region of interest" description="Disordered" evidence="1">
    <location>
        <begin position="1"/>
        <end position="25"/>
    </location>
</feature>
<accession>A0A2S2P9T6</accession>
<dbReference type="GO" id="GO:0046983">
    <property type="term" value="F:protein dimerization activity"/>
    <property type="evidence" value="ECO:0007669"/>
    <property type="project" value="InterPro"/>
</dbReference>
<feature type="compositionally biased region" description="Polar residues" evidence="1">
    <location>
        <begin position="42"/>
        <end position="54"/>
    </location>
</feature>